<name>A0A9R1V0F1_LACSA</name>
<gene>
    <name evidence="2" type="ORF">LSAT_V11C700349440</name>
</gene>
<organism evidence="2 3">
    <name type="scientific">Lactuca sativa</name>
    <name type="common">Garden lettuce</name>
    <dbReference type="NCBI Taxonomy" id="4236"/>
    <lineage>
        <taxon>Eukaryota</taxon>
        <taxon>Viridiplantae</taxon>
        <taxon>Streptophyta</taxon>
        <taxon>Embryophyta</taxon>
        <taxon>Tracheophyta</taxon>
        <taxon>Spermatophyta</taxon>
        <taxon>Magnoliopsida</taxon>
        <taxon>eudicotyledons</taxon>
        <taxon>Gunneridae</taxon>
        <taxon>Pentapetalae</taxon>
        <taxon>asterids</taxon>
        <taxon>campanulids</taxon>
        <taxon>Asterales</taxon>
        <taxon>Asteraceae</taxon>
        <taxon>Cichorioideae</taxon>
        <taxon>Cichorieae</taxon>
        <taxon>Lactucinae</taxon>
        <taxon>Lactuca</taxon>
    </lineage>
</organism>
<evidence type="ECO:0000259" key="1">
    <source>
        <dbReference type="Pfam" id="PF07727"/>
    </source>
</evidence>
<dbReference type="Proteomes" id="UP000235145">
    <property type="component" value="Unassembled WGS sequence"/>
</dbReference>
<keyword evidence="3" id="KW-1185">Reference proteome</keyword>
<dbReference type="Pfam" id="PF07727">
    <property type="entry name" value="RVT_2"/>
    <property type="match status" value="1"/>
</dbReference>
<evidence type="ECO:0000313" key="2">
    <source>
        <dbReference type="EMBL" id="KAJ0196095.1"/>
    </source>
</evidence>
<reference evidence="2 3" key="1">
    <citation type="journal article" date="2017" name="Nat. Commun.">
        <title>Genome assembly with in vitro proximity ligation data and whole-genome triplication in lettuce.</title>
        <authorList>
            <person name="Reyes-Chin-Wo S."/>
            <person name="Wang Z."/>
            <person name="Yang X."/>
            <person name="Kozik A."/>
            <person name="Arikit S."/>
            <person name="Song C."/>
            <person name="Xia L."/>
            <person name="Froenicke L."/>
            <person name="Lavelle D.O."/>
            <person name="Truco M.J."/>
            <person name="Xia R."/>
            <person name="Zhu S."/>
            <person name="Xu C."/>
            <person name="Xu H."/>
            <person name="Xu X."/>
            <person name="Cox K."/>
            <person name="Korf I."/>
            <person name="Meyers B.C."/>
            <person name="Michelmore R.W."/>
        </authorList>
    </citation>
    <scope>NUCLEOTIDE SEQUENCE [LARGE SCALE GENOMIC DNA]</scope>
    <source>
        <strain evidence="3">cv. Salinas</strain>
        <tissue evidence="2">Seedlings</tissue>
    </source>
</reference>
<dbReference type="AlphaFoldDB" id="A0A9R1V0F1"/>
<accession>A0A9R1V0F1</accession>
<feature type="domain" description="Reverse transcriptase Ty1/copia-type" evidence="1">
    <location>
        <begin position="62"/>
        <end position="107"/>
    </location>
</feature>
<protein>
    <recommendedName>
        <fullName evidence="1">Reverse transcriptase Ty1/copia-type domain-containing protein</fullName>
    </recommendedName>
</protein>
<dbReference type="EMBL" id="NBSK02000007">
    <property type="protein sequence ID" value="KAJ0196095.1"/>
    <property type="molecule type" value="Genomic_DNA"/>
</dbReference>
<comment type="caution">
    <text evidence="2">The sequence shown here is derived from an EMBL/GenBank/DDBJ whole genome shotgun (WGS) entry which is preliminary data.</text>
</comment>
<dbReference type="InterPro" id="IPR013103">
    <property type="entry name" value="RVT_2"/>
</dbReference>
<proteinExistence type="predicted"/>
<sequence>MRSTKERTEKSFGDYLYSYLVIFSINLDDYPKTFTKAMACRDTPLWKEAINDEMDSIICNGTCGLADLPKGMRPIGSKWIFKRKYHPDGSISAYKARLVTKGYRQRERICILIPMPQLLGLVLLELS</sequence>
<evidence type="ECO:0000313" key="3">
    <source>
        <dbReference type="Proteomes" id="UP000235145"/>
    </source>
</evidence>